<feature type="region of interest" description="Disordered" evidence="1">
    <location>
        <begin position="1"/>
        <end position="101"/>
    </location>
</feature>
<proteinExistence type="predicted"/>
<organism evidence="2 3">
    <name type="scientific">Hydnum rufescens UP504</name>
    <dbReference type="NCBI Taxonomy" id="1448309"/>
    <lineage>
        <taxon>Eukaryota</taxon>
        <taxon>Fungi</taxon>
        <taxon>Dikarya</taxon>
        <taxon>Basidiomycota</taxon>
        <taxon>Agaricomycotina</taxon>
        <taxon>Agaricomycetes</taxon>
        <taxon>Cantharellales</taxon>
        <taxon>Hydnaceae</taxon>
        <taxon>Hydnum</taxon>
    </lineage>
</organism>
<name>A0A9P6AX53_9AGAM</name>
<accession>A0A9P6AX53</accession>
<reference evidence="2" key="1">
    <citation type="journal article" date="2020" name="Nat. Commun.">
        <title>Large-scale genome sequencing of mycorrhizal fungi provides insights into the early evolution of symbiotic traits.</title>
        <authorList>
            <person name="Miyauchi S."/>
            <person name="Kiss E."/>
            <person name="Kuo A."/>
            <person name="Drula E."/>
            <person name="Kohler A."/>
            <person name="Sanchez-Garcia M."/>
            <person name="Morin E."/>
            <person name="Andreopoulos B."/>
            <person name="Barry K.W."/>
            <person name="Bonito G."/>
            <person name="Buee M."/>
            <person name="Carver A."/>
            <person name="Chen C."/>
            <person name="Cichocki N."/>
            <person name="Clum A."/>
            <person name="Culley D."/>
            <person name="Crous P.W."/>
            <person name="Fauchery L."/>
            <person name="Girlanda M."/>
            <person name="Hayes R.D."/>
            <person name="Keri Z."/>
            <person name="LaButti K."/>
            <person name="Lipzen A."/>
            <person name="Lombard V."/>
            <person name="Magnuson J."/>
            <person name="Maillard F."/>
            <person name="Murat C."/>
            <person name="Nolan M."/>
            <person name="Ohm R.A."/>
            <person name="Pangilinan J."/>
            <person name="Pereira M.F."/>
            <person name="Perotto S."/>
            <person name="Peter M."/>
            <person name="Pfister S."/>
            <person name="Riley R."/>
            <person name="Sitrit Y."/>
            <person name="Stielow J.B."/>
            <person name="Szollosi G."/>
            <person name="Zifcakova L."/>
            <person name="Stursova M."/>
            <person name="Spatafora J.W."/>
            <person name="Tedersoo L."/>
            <person name="Vaario L.M."/>
            <person name="Yamada A."/>
            <person name="Yan M."/>
            <person name="Wang P."/>
            <person name="Xu J."/>
            <person name="Bruns T."/>
            <person name="Baldrian P."/>
            <person name="Vilgalys R."/>
            <person name="Dunand C."/>
            <person name="Henrissat B."/>
            <person name="Grigoriev I.V."/>
            <person name="Hibbett D."/>
            <person name="Nagy L.G."/>
            <person name="Martin F.M."/>
        </authorList>
    </citation>
    <scope>NUCLEOTIDE SEQUENCE</scope>
    <source>
        <strain evidence="2">UP504</strain>
    </source>
</reference>
<gene>
    <name evidence="2" type="ORF">BS47DRAFT_1393198</name>
</gene>
<keyword evidence="3" id="KW-1185">Reference proteome</keyword>
<evidence type="ECO:0000313" key="2">
    <source>
        <dbReference type="EMBL" id="KAF9513633.1"/>
    </source>
</evidence>
<comment type="caution">
    <text evidence="2">The sequence shown here is derived from an EMBL/GenBank/DDBJ whole genome shotgun (WGS) entry which is preliminary data.</text>
</comment>
<protein>
    <submittedName>
        <fullName evidence="2">Uncharacterized protein</fullName>
    </submittedName>
</protein>
<dbReference type="AlphaFoldDB" id="A0A9P6AX53"/>
<dbReference type="EMBL" id="MU128970">
    <property type="protein sequence ID" value="KAF9513633.1"/>
    <property type="molecule type" value="Genomic_DNA"/>
</dbReference>
<evidence type="ECO:0000313" key="3">
    <source>
        <dbReference type="Proteomes" id="UP000886523"/>
    </source>
</evidence>
<sequence length="101" mass="11691">MDDNDEFNNQRAYNEHLEPDQRQNPERPRILEKAWNQESGWPPEQSGSTPTELGQSPGIRPRQSGQWREEYRRIGVKPSYNAESEDEPSIPSIGRKLSEAL</sequence>
<dbReference type="Proteomes" id="UP000886523">
    <property type="component" value="Unassembled WGS sequence"/>
</dbReference>
<feature type="compositionally biased region" description="Basic and acidic residues" evidence="1">
    <location>
        <begin position="13"/>
        <end position="32"/>
    </location>
</feature>
<feature type="compositionally biased region" description="Polar residues" evidence="1">
    <location>
        <begin position="45"/>
        <end position="54"/>
    </location>
</feature>
<evidence type="ECO:0000256" key="1">
    <source>
        <dbReference type="SAM" id="MobiDB-lite"/>
    </source>
</evidence>